<feature type="region of interest" description="Disordered" evidence="1">
    <location>
        <begin position="229"/>
        <end position="248"/>
    </location>
</feature>
<gene>
    <name evidence="2" type="ORF">PW220_08585</name>
</gene>
<reference evidence="2 3" key="1">
    <citation type="submission" date="2023-02" db="EMBL/GenBank/DDBJ databases">
        <title>Streptococcus sp. Genome Sequencing and Assembly.</title>
        <authorList>
            <person name="Shore S.M."/>
            <person name="Nicholson T.L."/>
        </authorList>
    </citation>
    <scope>NUCLEOTIDE SEQUENCE [LARGE SCALE GENOMIC DNA]</scope>
    <source>
        <strain evidence="2 3">29892</strain>
    </source>
</reference>
<proteinExistence type="predicted"/>
<evidence type="ECO:0000313" key="2">
    <source>
        <dbReference type="EMBL" id="WNY48766.1"/>
    </source>
</evidence>
<feature type="compositionally biased region" description="Low complexity" evidence="1">
    <location>
        <begin position="1092"/>
        <end position="1127"/>
    </location>
</feature>
<dbReference type="Proteomes" id="UP001301526">
    <property type="component" value="Chromosome"/>
</dbReference>
<dbReference type="NCBIfam" id="TIGR01363">
    <property type="entry name" value="strep_his_triad"/>
    <property type="match status" value="4"/>
</dbReference>
<dbReference type="Gene3D" id="3.10.50.90">
    <property type="match status" value="9"/>
</dbReference>
<dbReference type="Pfam" id="PF04270">
    <property type="entry name" value="Strep_his_triad"/>
    <property type="match status" value="9"/>
</dbReference>
<feature type="compositionally biased region" description="Low complexity" evidence="1">
    <location>
        <begin position="1039"/>
        <end position="1060"/>
    </location>
</feature>
<feature type="region of interest" description="Disordered" evidence="1">
    <location>
        <begin position="146"/>
        <end position="184"/>
    </location>
</feature>
<feature type="compositionally biased region" description="Pro residues" evidence="1">
    <location>
        <begin position="579"/>
        <end position="589"/>
    </location>
</feature>
<feature type="compositionally biased region" description="Basic and acidic residues" evidence="1">
    <location>
        <begin position="1149"/>
        <end position="1162"/>
    </location>
</feature>
<feature type="compositionally biased region" description="Basic and acidic residues" evidence="1">
    <location>
        <begin position="146"/>
        <end position="157"/>
    </location>
</feature>
<feature type="region of interest" description="Disordered" evidence="1">
    <location>
        <begin position="555"/>
        <end position="599"/>
    </location>
</feature>
<organism evidence="2 3">
    <name type="scientific">Streptococcus iners subsp. hyiners</name>
    <dbReference type="NCBI Taxonomy" id="3028083"/>
    <lineage>
        <taxon>Bacteria</taxon>
        <taxon>Bacillati</taxon>
        <taxon>Bacillota</taxon>
        <taxon>Bacilli</taxon>
        <taxon>Lactobacillales</taxon>
        <taxon>Streptococcaceae</taxon>
        <taxon>Streptococcus</taxon>
        <taxon>Streptococcus iners</taxon>
    </lineage>
</organism>
<dbReference type="InterPro" id="IPR037228">
    <property type="entry name" value="PhtA_dom_sf"/>
</dbReference>
<feature type="compositionally biased region" description="Polar residues" evidence="1">
    <location>
        <begin position="158"/>
        <end position="174"/>
    </location>
</feature>
<accession>A0AA96VI40</accession>
<dbReference type="AlphaFoldDB" id="A0AA96VI40"/>
<feature type="compositionally biased region" description="Polar residues" evidence="1">
    <location>
        <begin position="555"/>
        <end position="575"/>
    </location>
</feature>
<name>A0AA96VI40_9STRE</name>
<protein>
    <submittedName>
        <fullName evidence="2">Pneumococcal-type histidine triad protein</fullName>
    </submittedName>
</protein>
<dbReference type="SUPFAM" id="SSF142887">
    <property type="entry name" value="PhtA domain-like"/>
    <property type="match status" value="5"/>
</dbReference>
<sequence>MKKKALVGSVATLVLGMSLCSYQLGRYQATEEQKNRVSYIEDSHKEQSLVAEQLTPEQVSAKENIDAEQIVVKITDQGYVTSHGDHFHYYNGKVPFDAIFSEELVMKDPNYVLQDTHIINEVQDGYVIKVDGKYYLYLKDAKQQKNVRSKEEVERQKGITSADSKRQATGSSHSDGPYKTDDGYVFNPTDVIEDTGDGFIVPHGDHFHFIPKKDLSATELKAAQDYWNKKSGNSQSTTGNHYGNHTQKVRQETPVSVQGQDLASLLAQLDATPLSQRHVEADGLVFDPRTITKKTAAGVIVPHGDHHHFIPYSQMSALEEKISRMIGVGGGVVSAPRQNVQVGGVTNSTHSMILIDSVEPIQSSHSTDIPIAGQGKDRVISYMGRPIAVYGKGLDGKAYFTSDGYIFSKDSITSVDEHSLIASHGDHFHYVDLGELEDFEIKQVEEWVKEQSGKSIVAKDHGQVGKNERNDKVVQQPAILLAQNQDLASLLAQLDTTPLSQRHVEADGLVFDPRTISKKTATGVIVPHGDHFHFIPYSQMSALEEKIARMIGTSGASIGQANGGSRHQATSHQVHSNPTPSPTLPPSPTKPIGTAKQPTRMWQGRPITVYGKGLDGKAYFTSDGYQFSKASITSVDEHGLIASHGDHFHYVGFGELEAFELKEVAAWLAEKSQANAGSHSTAAPSKPVIPPATEGQESSENRPEFDSQAVLRKASHQGQVGYWMEVDGKAYFYARQELDLMKISFAELRLMEKDPSYLFDVSPAKEGDLTPAPLVPIHKLPMRGGNATYDTGEVFVIPHIDHIHVLPYTWLNKEQIATIKYLMRHPEVRPAAWTSSGHSHDEAADQLAPILNATAPDKRAGLKNWQIVHTAEEVGAARAQGRFATADGYIFAAEDVLDPRSFVFRDAFSLPRADDDSLRSVKKSELSSQELAAVQALLDKRDRDELAKRVTPQEQRKGLKNWQIVHSYEEIEAVKAAGKFTTKDGYIFDPQDVVDPKTKVSQTAFRIPRPDGSGFYRVEKAALHPQTELAPAEALLAATQPAPAQPAKPTESTTQPSTSSIIATPAQRFTPEETREKSGTPTSNQAQESKSESTPSSTSPSDAEPVAKPASEEAASEPAVADEPVPVLTDVAGSKPEKALDSVSETDAAESKPEKALDSVSE</sequence>
<feature type="compositionally biased region" description="Polar residues" evidence="1">
    <location>
        <begin position="230"/>
        <end position="246"/>
    </location>
</feature>
<dbReference type="RefSeq" id="WP_316716278.1">
    <property type="nucleotide sequence ID" value="NZ_CP118734.1"/>
</dbReference>
<keyword evidence="3" id="KW-1185">Reference proteome</keyword>
<feature type="region of interest" description="Disordered" evidence="1">
    <location>
        <begin position="1039"/>
        <end position="1162"/>
    </location>
</feature>
<evidence type="ECO:0000313" key="3">
    <source>
        <dbReference type="Proteomes" id="UP001301526"/>
    </source>
</evidence>
<dbReference type="InterPro" id="IPR006270">
    <property type="entry name" value="Strep_his_triad_rpt"/>
</dbReference>
<evidence type="ECO:0000256" key="1">
    <source>
        <dbReference type="SAM" id="MobiDB-lite"/>
    </source>
</evidence>
<dbReference type="InterPro" id="IPR023832">
    <property type="entry name" value="His_triad_protein"/>
</dbReference>
<dbReference type="EMBL" id="CP118734">
    <property type="protein sequence ID" value="WNY48766.1"/>
    <property type="molecule type" value="Genomic_DNA"/>
</dbReference>
<feature type="region of interest" description="Disordered" evidence="1">
    <location>
        <begin position="675"/>
        <end position="708"/>
    </location>
</feature>